<dbReference type="GO" id="GO:0098552">
    <property type="term" value="C:side of membrane"/>
    <property type="evidence" value="ECO:0007669"/>
    <property type="project" value="UniProtKB-KW"/>
</dbReference>
<keyword evidence="11 17" id="KW-0472">Membrane</keyword>
<feature type="transmembrane region" description="Helical" evidence="17">
    <location>
        <begin position="906"/>
        <end position="925"/>
    </location>
</feature>
<keyword evidence="17" id="KW-0812">Transmembrane</keyword>
<dbReference type="KEGG" id="dhe:111599035"/>
<keyword evidence="6 15" id="KW-0479">Metal-binding</keyword>
<dbReference type="GO" id="GO:0005615">
    <property type="term" value="C:extracellular space"/>
    <property type="evidence" value="ECO:0007669"/>
    <property type="project" value="TreeGrafter"/>
</dbReference>
<feature type="signal peptide" evidence="18">
    <location>
        <begin position="1"/>
        <end position="25"/>
    </location>
</feature>
<keyword evidence="17" id="KW-1133">Transmembrane helix</keyword>
<keyword evidence="10 17" id="KW-0482">Metalloprotease</keyword>
<feature type="domain" description="Peptidase M1 membrane alanine aminopeptidase" evidence="19">
    <location>
        <begin position="262"/>
        <end position="485"/>
    </location>
</feature>
<keyword evidence="17" id="KW-0031">Aminopeptidase</keyword>
<evidence type="ECO:0000256" key="2">
    <source>
        <dbReference type="ARBA" id="ARBA00010136"/>
    </source>
</evidence>
<evidence type="ECO:0000259" key="20">
    <source>
        <dbReference type="Pfam" id="PF11838"/>
    </source>
</evidence>
<evidence type="ECO:0000313" key="22">
    <source>
        <dbReference type="Proteomes" id="UP000504633"/>
    </source>
</evidence>
<dbReference type="GO" id="GO:0008270">
    <property type="term" value="F:zinc ion binding"/>
    <property type="evidence" value="ECO:0007669"/>
    <property type="project" value="UniProtKB-UniRule"/>
</dbReference>
<feature type="active site" description="Proton acceptor" evidence="14">
    <location>
        <position position="337"/>
    </location>
</feature>
<feature type="binding site" evidence="15">
    <location>
        <position position="336"/>
    </location>
    <ligand>
        <name>Zn(2+)</name>
        <dbReference type="ChEBI" id="CHEBI:29105"/>
        <note>catalytic</note>
    </ligand>
</feature>
<dbReference type="Gene3D" id="2.60.40.1730">
    <property type="entry name" value="tricorn interacting facor f3 domain"/>
    <property type="match status" value="1"/>
</dbReference>
<dbReference type="GO" id="GO:0005886">
    <property type="term" value="C:plasma membrane"/>
    <property type="evidence" value="ECO:0007669"/>
    <property type="project" value="UniProtKB-SubCell"/>
</dbReference>
<dbReference type="EC" id="3.4.11.-" evidence="17"/>
<dbReference type="PANTHER" id="PTHR11533">
    <property type="entry name" value="PROTEASE M1 ZINC METALLOPROTEASE"/>
    <property type="match status" value="1"/>
</dbReference>
<dbReference type="OMA" id="ETHYHKM"/>
<dbReference type="InterPro" id="IPR034016">
    <property type="entry name" value="M1_APN-typ"/>
</dbReference>
<keyword evidence="5 17" id="KW-0645">Protease</keyword>
<evidence type="ECO:0000259" key="19">
    <source>
        <dbReference type="Pfam" id="PF01433"/>
    </source>
</evidence>
<dbReference type="RefSeq" id="XP_023170318.2">
    <property type="nucleotide sequence ID" value="XM_023314550.2"/>
</dbReference>
<evidence type="ECO:0000256" key="14">
    <source>
        <dbReference type="PIRSR" id="PIRSR634016-1"/>
    </source>
</evidence>
<evidence type="ECO:0000256" key="6">
    <source>
        <dbReference type="ARBA" id="ARBA00022723"/>
    </source>
</evidence>
<dbReference type="Proteomes" id="UP000504633">
    <property type="component" value="Unplaced"/>
</dbReference>
<feature type="domain" description="Aminopeptidase N-like N-terminal" evidence="21">
    <location>
        <begin position="48"/>
        <end position="229"/>
    </location>
</feature>
<dbReference type="InterPro" id="IPR024571">
    <property type="entry name" value="ERAP1-like_C_dom"/>
</dbReference>
<feature type="chain" id="PRO_5026906500" description="Aminopeptidase" evidence="18">
    <location>
        <begin position="26"/>
        <end position="927"/>
    </location>
</feature>
<keyword evidence="22" id="KW-1185">Reference proteome</keyword>
<evidence type="ECO:0000256" key="9">
    <source>
        <dbReference type="ARBA" id="ARBA00022833"/>
    </source>
</evidence>
<dbReference type="PRINTS" id="PR00756">
    <property type="entry name" value="ALADIPTASE"/>
</dbReference>
<dbReference type="Gene3D" id="1.25.50.20">
    <property type="match status" value="1"/>
</dbReference>
<evidence type="ECO:0000256" key="17">
    <source>
        <dbReference type="RuleBase" id="RU364040"/>
    </source>
</evidence>
<dbReference type="InterPro" id="IPR001930">
    <property type="entry name" value="Peptidase_M1"/>
</dbReference>
<dbReference type="InterPro" id="IPR050344">
    <property type="entry name" value="Peptidase_M1_aminopeptidases"/>
</dbReference>
<dbReference type="InterPro" id="IPR045357">
    <property type="entry name" value="Aminopeptidase_N-like_N"/>
</dbReference>
<dbReference type="GO" id="GO:0070006">
    <property type="term" value="F:metalloaminopeptidase activity"/>
    <property type="evidence" value="ECO:0007669"/>
    <property type="project" value="TreeGrafter"/>
</dbReference>
<evidence type="ECO:0000256" key="5">
    <source>
        <dbReference type="ARBA" id="ARBA00022670"/>
    </source>
</evidence>
<dbReference type="GeneID" id="111599035"/>
<name>A0A6J1M174_DROHY</name>
<evidence type="ECO:0000313" key="23">
    <source>
        <dbReference type="RefSeq" id="XP_023170318.2"/>
    </source>
</evidence>
<dbReference type="PANTHER" id="PTHR11533:SF301">
    <property type="entry name" value="AMINOPEPTIDASE"/>
    <property type="match status" value="1"/>
</dbReference>
<dbReference type="FunFam" id="2.60.40.1730:FF:000013">
    <property type="entry name" value="Aminopeptidase"/>
    <property type="match status" value="1"/>
</dbReference>
<evidence type="ECO:0000259" key="21">
    <source>
        <dbReference type="Pfam" id="PF17900"/>
    </source>
</evidence>
<evidence type="ECO:0000256" key="8">
    <source>
        <dbReference type="ARBA" id="ARBA00022801"/>
    </source>
</evidence>
<evidence type="ECO:0000256" key="11">
    <source>
        <dbReference type="ARBA" id="ARBA00023136"/>
    </source>
</evidence>
<feature type="binding site" evidence="15">
    <location>
        <position position="359"/>
    </location>
    <ligand>
        <name>Zn(2+)</name>
        <dbReference type="ChEBI" id="CHEBI:29105"/>
        <note>catalytic</note>
    </ligand>
</feature>
<dbReference type="FunFam" id="2.60.40.1910:FF:000008">
    <property type="entry name" value="Aminopeptidase"/>
    <property type="match status" value="1"/>
</dbReference>
<protein>
    <recommendedName>
        <fullName evidence="17">Aminopeptidase</fullName>
        <ecNumber evidence="17">3.4.11.-</ecNumber>
    </recommendedName>
</protein>
<comment type="cofactor">
    <cofactor evidence="15 17">
        <name>Zn(2+)</name>
        <dbReference type="ChEBI" id="CHEBI:29105"/>
    </cofactor>
    <text evidence="15 17">Binds 1 zinc ion per subunit.</text>
</comment>
<comment type="similarity">
    <text evidence="2 17">Belongs to the peptidase M1 family.</text>
</comment>
<accession>A0A6J1M174</accession>
<keyword evidence="3" id="KW-1003">Cell membrane</keyword>
<reference evidence="23" key="1">
    <citation type="submission" date="2025-08" db="UniProtKB">
        <authorList>
            <consortium name="RefSeq"/>
        </authorList>
    </citation>
    <scope>IDENTIFICATION</scope>
    <source>
        <strain evidence="23">15085-1641.00</strain>
        <tissue evidence="23">Whole body</tissue>
    </source>
</reference>
<dbReference type="GO" id="GO:0005737">
    <property type="term" value="C:cytoplasm"/>
    <property type="evidence" value="ECO:0007669"/>
    <property type="project" value="TreeGrafter"/>
</dbReference>
<evidence type="ECO:0000256" key="18">
    <source>
        <dbReference type="SAM" id="SignalP"/>
    </source>
</evidence>
<sequence length="927" mass="107116">MYSFGRSTWLLAGLLSIALLAGVECRNYRLDRSVLPMFYNISIILATDGNKPNTTFSGDVSITLRAMQPNVQAITLHKEEIQLAQVGLYDQAGSLLYSIPNSSLTYDKTTQKLTVHLAETLTVDTNFTLHFKYTGKVNSDMKGLFSASYVDEPTGKTKWMLLTQLQRIYARLLFPCFDEPAFKAKFQLHIGRPNGVKAISNTKLIRTTELGNNWFMDHFQVTPNMSTYLFAFMVSDYQARGDINDLAVITRPQDYSNSELSYNASKRVRDAYGELFRQDYKDLGNEVLLHANSPRFPHNGMENWGLIIYSHNILVHQPEYTDGWSHKENSIRIIAHETSHMWFGNSVTFAWWNNFWLNEAFARYYEYFMAHQLYPEYKLDKQFVVRQLQLIFGTDATNNTQPMSSHELDIETPSQIASKFSSIAYAKGASIVRMWRNAMGEQNFDEAIRNYLREHHLGNTEPKHLFAHLKENWPAFHNVDLDQFFYDFTEQVGFPTIVVNRQASNAFILKQFRFVVNHNDVKNVDLRYTVPITYATNLSPDFKNLTPATYLNKWDDITQLSFAEPIDWIVLNLKQSNFYRVQYAPSLLKRIQEALSKQKHSKIAVENRAALIDDLFNFALIGLNDYVEVFQFMEYMRTETHYVAWYAAYVGLDKVAKRLTPHQLPNFAIYLSDITEAALDKLDVGWSVNDTILDVYNRNKLVSWLCKYQSANCEARVQTKFDEISEKPSRDYRETFYCAASKAGRYAVIMKYFQAEANPAERELLWRAASCTREYQWHYYNEILSRSISVSLKTVGLAQLYEQNPDLITNIFFTVTADITQLARALQSWSTTATALSDMAEYFTTSEQRELFAEFINENHMLFGSSKATLVKALSTVDNNIEWADQNLNRLNDYLVLRNRAADLKLGSALLMIATSILNFCWFFIKI</sequence>
<dbReference type="AlphaFoldDB" id="A0A6J1M174"/>
<keyword evidence="7 18" id="KW-0732">Signal</keyword>
<evidence type="ECO:0000256" key="15">
    <source>
        <dbReference type="PIRSR" id="PIRSR634016-3"/>
    </source>
</evidence>
<evidence type="ECO:0000256" key="4">
    <source>
        <dbReference type="ARBA" id="ARBA00022622"/>
    </source>
</evidence>
<evidence type="ECO:0000256" key="16">
    <source>
        <dbReference type="PIRSR" id="PIRSR634016-4"/>
    </source>
</evidence>
<evidence type="ECO:0000256" key="10">
    <source>
        <dbReference type="ARBA" id="ARBA00023049"/>
    </source>
</evidence>
<dbReference type="SUPFAM" id="SSF55486">
    <property type="entry name" value="Metalloproteases ('zincins'), catalytic domain"/>
    <property type="match status" value="1"/>
</dbReference>
<comment type="subcellular location">
    <subcellularLocation>
        <location evidence="1">Cell membrane</location>
        <topology evidence="1">Lipid-anchor</topology>
        <topology evidence="1">GPI-anchor</topology>
    </subcellularLocation>
</comment>
<organism evidence="22 23">
    <name type="scientific">Drosophila hydei</name>
    <name type="common">Fruit fly</name>
    <dbReference type="NCBI Taxonomy" id="7224"/>
    <lineage>
        <taxon>Eukaryota</taxon>
        <taxon>Metazoa</taxon>
        <taxon>Ecdysozoa</taxon>
        <taxon>Arthropoda</taxon>
        <taxon>Hexapoda</taxon>
        <taxon>Insecta</taxon>
        <taxon>Pterygota</taxon>
        <taxon>Neoptera</taxon>
        <taxon>Endopterygota</taxon>
        <taxon>Diptera</taxon>
        <taxon>Brachycera</taxon>
        <taxon>Muscomorpha</taxon>
        <taxon>Ephydroidea</taxon>
        <taxon>Drosophilidae</taxon>
        <taxon>Drosophila</taxon>
    </lineage>
</organism>
<dbReference type="Pfam" id="PF17900">
    <property type="entry name" value="Peptidase_M1_N"/>
    <property type="match status" value="1"/>
</dbReference>
<dbReference type="CDD" id="cd09601">
    <property type="entry name" value="M1_APN-Q_like"/>
    <property type="match status" value="1"/>
</dbReference>
<keyword evidence="13" id="KW-0449">Lipoprotein</keyword>
<dbReference type="InterPro" id="IPR027268">
    <property type="entry name" value="Peptidase_M4/M1_CTD_sf"/>
</dbReference>
<keyword evidence="12" id="KW-0325">Glycoprotein</keyword>
<dbReference type="Gene3D" id="2.60.40.1910">
    <property type="match status" value="1"/>
</dbReference>
<dbReference type="OrthoDB" id="10031169at2759"/>
<evidence type="ECO:0000256" key="7">
    <source>
        <dbReference type="ARBA" id="ARBA00022729"/>
    </source>
</evidence>
<dbReference type="GO" id="GO:0042277">
    <property type="term" value="F:peptide binding"/>
    <property type="evidence" value="ECO:0007669"/>
    <property type="project" value="TreeGrafter"/>
</dbReference>
<evidence type="ECO:0000256" key="12">
    <source>
        <dbReference type="ARBA" id="ARBA00023180"/>
    </source>
</evidence>
<evidence type="ECO:0000256" key="3">
    <source>
        <dbReference type="ARBA" id="ARBA00022475"/>
    </source>
</evidence>
<dbReference type="Pfam" id="PF11838">
    <property type="entry name" value="ERAP1_C"/>
    <property type="match status" value="1"/>
</dbReference>
<evidence type="ECO:0000256" key="1">
    <source>
        <dbReference type="ARBA" id="ARBA00004609"/>
    </source>
</evidence>
<evidence type="ECO:0000256" key="13">
    <source>
        <dbReference type="ARBA" id="ARBA00023288"/>
    </source>
</evidence>
<keyword evidence="9 15" id="KW-0862">Zinc</keyword>
<keyword evidence="8 17" id="KW-0378">Hydrolase</keyword>
<feature type="domain" description="ERAP1-like C-terminal" evidence="20">
    <location>
        <begin position="568"/>
        <end position="878"/>
    </location>
</feature>
<feature type="site" description="Transition state stabilizer" evidence="16">
    <location>
        <position position="425"/>
    </location>
</feature>
<dbReference type="InterPro" id="IPR014782">
    <property type="entry name" value="Peptidase_M1_dom"/>
</dbReference>
<feature type="binding site" evidence="15">
    <location>
        <position position="340"/>
    </location>
    <ligand>
        <name>Zn(2+)</name>
        <dbReference type="ChEBI" id="CHEBI:29105"/>
        <note>catalytic</note>
    </ligand>
</feature>
<proteinExistence type="inferred from homology"/>
<dbReference type="InterPro" id="IPR042097">
    <property type="entry name" value="Aminopeptidase_N-like_N_sf"/>
</dbReference>
<gene>
    <name evidence="23" type="primary">LOC111599035</name>
</gene>
<dbReference type="GO" id="GO:0006508">
    <property type="term" value="P:proteolysis"/>
    <property type="evidence" value="ECO:0007669"/>
    <property type="project" value="UniProtKB-KW"/>
</dbReference>
<dbReference type="SUPFAM" id="SSF63737">
    <property type="entry name" value="Leukotriene A4 hydrolase N-terminal domain"/>
    <property type="match status" value="1"/>
</dbReference>
<keyword evidence="4" id="KW-0336">GPI-anchor</keyword>
<dbReference type="Gene3D" id="1.10.390.10">
    <property type="entry name" value="Neutral Protease Domain 2"/>
    <property type="match status" value="1"/>
</dbReference>
<dbReference type="Pfam" id="PF01433">
    <property type="entry name" value="Peptidase_M1"/>
    <property type="match status" value="1"/>
</dbReference>
<dbReference type="GO" id="GO:0043171">
    <property type="term" value="P:peptide catabolic process"/>
    <property type="evidence" value="ECO:0007669"/>
    <property type="project" value="TreeGrafter"/>
</dbReference>